<accession>A0A4P9WXD9</accession>
<organism evidence="3 4">
    <name type="scientific">Caulochytrium protostelioides</name>
    <dbReference type="NCBI Taxonomy" id="1555241"/>
    <lineage>
        <taxon>Eukaryota</taxon>
        <taxon>Fungi</taxon>
        <taxon>Fungi incertae sedis</taxon>
        <taxon>Chytridiomycota</taxon>
        <taxon>Chytridiomycota incertae sedis</taxon>
        <taxon>Chytridiomycetes</taxon>
        <taxon>Caulochytriales</taxon>
        <taxon>Caulochytriaceae</taxon>
        <taxon>Caulochytrium</taxon>
    </lineage>
</organism>
<reference evidence="4" key="1">
    <citation type="journal article" date="2018" name="Nat. Microbiol.">
        <title>Leveraging single-cell genomics to expand the fungal tree of life.</title>
        <authorList>
            <person name="Ahrendt S.R."/>
            <person name="Quandt C.A."/>
            <person name="Ciobanu D."/>
            <person name="Clum A."/>
            <person name="Salamov A."/>
            <person name="Andreopoulos B."/>
            <person name="Cheng J.F."/>
            <person name="Woyke T."/>
            <person name="Pelin A."/>
            <person name="Henrissat B."/>
            <person name="Reynolds N.K."/>
            <person name="Benny G.L."/>
            <person name="Smith M.E."/>
            <person name="James T.Y."/>
            <person name="Grigoriev I.V."/>
        </authorList>
    </citation>
    <scope>NUCLEOTIDE SEQUENCE [LARGE SCALE GENOMIC DNA]</scope>
    <source>
        <strain evidence="4">ATCC 52028</strain>
    </source>
</reference>
<protein>
    <recommendedName>
        <fullName evidence="5">Ankyrin</fullName>
    </recommendedName>
</protein>
<dbReference type="EMBL" id="ML009113">
    <property type="protein sequence ID" value="RKO98139.1"/>
    <property type="molecule type" value="Genomic_DNA"/>
</dbReference>
<gene>
    <name evidence="3" type="ORF">CAUPRSCDRAFT_10245</name>
</gene>
<evidence type="ECO:0000313" key="4">
    <source>
        <dbReference type="Proteomes" id="UP000268535"/>
    </source>
</evidence>
<feature type="transmembrane region" description="Helical" evidence="2">
    <location>
        <begin position="262"/>
        <end position="287"/>
    </location>
</feature>
<feature type="region of interest" description="Disordered" evidence="1">
    <location>
        <begin position="353"/>
        <end position="395"/>
    </location>
</feature>
<evidence type="ECO:0000256" key="2">
    <source>
        <dbReference type="SAM" id="Phobius"/>
    </source>
</evidence>
<dbReference type="SUPFAM" id="SSF48403">
    <property type="entry name" value="Ankyrin repeat"/>
    <property type="match status" value="1"/>
</dbReference>
<keyword evidence="2" id="KW-0812">Transmembrane</keyword>
<feature type="transmembrane region" description="Helical" evidence="2">
    <location>
        <begin position="299"/>
        <end position="325"/>
    </location>
</feature>
<proteinExistence type="predicted"/>
<evidence type="ECO:0000256" key="1">
    <source>
        <dbReference type="SAM" id="MobiDB-lite"/>
    </source>
</evidence>
<dbReference type="Proteomes" id="UP000268535">
    <property type="component" value="Unassembled WGS sequence"/>
</dbReference>
<keyword evidence="2" id="KW-0472">Membrane</keyword>
<keyword evidence="2" id="KW-1133">Transmembrane helix</keyword>
<sequence length="395" mass="42320">MLGYLVALNCNVLGSKCAGMLYAAKRGHLALVQWWLDVGGDPEVVVQPSRRAKLVDSVRRWWRKHMLEIDETDPDAEWDEMSDVSIDTHTEAEPTPEVHAGGPVRGTAIATRLNPAGTPPSTLMASPERRAQSVRLASRADDLEAGLPDIDPGFDEQLLNRSGSLKMVVLGQSRADEPVLMALLAATPPSVWDRHQPAILRGVAEMGSVDCMRVCVRRGADINAWQGIVLSTAVYSGNIPLLRYLLAETGAETRHFGRTPMALVVALIAVESLAVLLYGLLLLIWVVSIVSLTFPENAIAAAFSLGAGIGVPELSIMAGLATLALGCMYRLVPLHGVARATAIITATKVERHHRAVERQRQNPPEAGEAGPAAGGEGARHHAADPATATRRLPMV</sequence>
<evidence type="ECO:0008006" key="5">
    <source>
        <dbReference type="Google" id="ProtNLM"/>
    </source>
</evidence>
<dbReference type="Gene3D" id="1.25.40.20">
    <property type="entry name" value="Ankyrin repeat-containing domain"/>
    <property type="match status" value="1"/>
</dbReference>
<dbReference type="InterPro" id="IPR036770">
    <property type="entry name" value="Ankyrin_rpt-contain_sf"/>
</dbReference>
<name>A0A4P9WXD9_9FUNG</name>
<dbReference type="PROSITE" id="PS50890">
    <property type="entry name" value="PUA"/>
    <property type="match status" value="1"/>
</dbReference>
<dbReference type="AlphaFoldDB" id="A0A4P9WXD9"/>
<evidence type="ECO:0000313" key="3">
    <source>
        <dbReference type="EMBL" id="RKO98139.1"/>
    </source>
</evidence>